<organism evidence="1 2">
    <name type="scientific">Rhodococcus triatomae</name>
    <dbReference type="NCBI Taxonomy" id="300028"/>
    <lineage>
        <taxon>Bacteria</taxon>
        <taxon>Bacillati</taxon>
        <taxon>Actinomycetota</taxon>
        <taxon>Actinomycetes</taxon>
        <taxon>Mycobacteriales</taxon>
        <taxon>Nocardiaceae</taxon>
        <taxon>Rhodococcus</taxon>
    </lineage>
</organism>
<dbReference type="AlphaFoldDB" id="A0A1G8MDL6"/>
<name>A0A1G8MDL6_9NOCA</name>
<sequence>MTDAAEPDRRPTLPDSAAEHLLELLATKSWTLPEWFAAASRFRASDDLIPRLLDVVPSYPAYREELLDLAGSRGRDAAAERPEWASLRRFRGDAAWSSDSFDERLRWLQDRRRTDPADAATHLAARWHAENTHDRTAFLRALGTGLGSHDIALLESALDDPLREVRLLAVQLLRKLPDSPFAERMAARARAWVRLERKPLRSRLVVNVPASLDRSAQRDGIETAQFKNKGIRRWWLRMVVVATPLAVWEDVLGSAERAWEIRIEDTWRSLMWEAWTSATVLQRDARWAGALLEARGRETPRNVVALAPSRQRIHDIGSGRADGYLLDVDGQALLDGLPHPWPEPVVAKVVELLVRTAELHADSGRSLGPLSRHSHHTTLRRVEAHFPFSAVPMLEAVAESTRDTEWARAFGDAARGIERRRLLLDELR</sequence>
<reference evidence="1 2" key="1">
    <citation type="submission" date="2016-10" db="EMBL/GenBank/DDBJ databases">
        <authorList>
            <person name="de Groot N.N."/>
        </authorList>
    </citation>
    <scope>NUCLEOTIDE SEQUENCE [LARGE SCALE GENOMIC DNA]</scope>
    <source>
        <strain evidence="1 2">DSM 44892</strain>
    </source>
</reference>
<proteinExistence type="predicted"/>
<dbReference type="EMBL" id="FNDN01000009">
    <property type="protein sequence ID" value="SDI65965.1"/>
    <property type="molecule type" value="Genomic_DNA"/>
</dbReference>
<dbReference type="RefSeq" id="WP_246442598.1">
    <property type="nucleotide sequence ID" value="NZ_CP048813.1"/>
</dbReference>
<gene>
    <name evidence="1" type="ORF">SAMN05444695_109185</name>
</gene>
<keyword evidence="2" id="KW-1185">Reference proteome</keyword>
<dbReference type="Proteomes" id="UP000183263">
    <property type="component" value="Unassembled WGS sequence"/>
</dbReference>
<evidence type="ECO:0000313" key="2">
    <source>
        <dbReference type="Proteomes" id="UP000183263"/>
    </source>
</evidence>
<evidence type="ECO:0000313" key="1">
    <source>
        <dbReference type="EMBL" id="SDI65965.1"/>
    </source>
</evidence>
<dbReference type="Pfam" id="PF18944">
    <property type="entry name" value="DUF5691"/>
    <property type="match status" value="1"/>
</dbReference>
<accession>A0A1G8MDL6</accession>
<protein>
    <submittedName>
        <fullName evidence="1">Uncharacterized protein</fullName>
    </submittedName>
</protein>
<dbReference type="InterPro" id="IPR043746">
    <property type="entry name" value="DUF5691"/>
</dbReference>